<dbReference type="PANTHER" id="PTHR30329:SF21">
    <property type="entry name" value="LIPOPROTEIN YIAD-RELATED"/>
    <property type="match status" value="1"/>
</dbReference>
<evidence type="ECO:0000256" key="2">
    <source>
        <dbReference type="SAM" id="Coils"/>
    </source>
</evidence>
<dbReference type="CDD" id="cd07185">
    <property type="entry name" value="OmpA_C-like"/>
    <property type="match status" value="1"/>
</dbReference>
<evidence type="ECO:0000313" key="4">
    <source>
        <dbReference type="EMBL" id="TWU42706.1"/>
    </source>
</evidence>
<dbReference type="SUPFAM" id="SSF57997">
    <property type="entry name" value="Tropomyosin"/>
    <property type="match status" value="1"/>
</dbReference>
<gene>
    <name evidence="4" type="primary">yiaD</name>
    <name evidence="4" type="ORF">Poly41_10060</name>
</gene>
<protein>
    <submittedName>
        <fullName evidence="4">Putative lipoprotein YiaD</fullName>
    </submittedName>
</protein>
<evidence type="ECO:0000256" key="1">
    <source>
        <dbReference type="PROSITE-ProRule" id="PRU00473"/>
    </source>
</evidence>
<feature type="domain" description="OmpA-like" evidence="3">
    <location>
        <begin position="162"/>
        <end position="285"/>
    </location>
</feature>
<dbReference type="InterPro" id="IPR036737">
    <property type="entry name" value="OmpA-like_sf"/>
</dbReference>
<dbReference type="AlphaFoldDB" id="A0A5C6E5J4"/>
<name>A0A5C6E5J4_9BACT</name>
<dbReference type="PANTHER" id="PTHR30329">
    <property type="entry name" value="STATOR ELEMENT OF FLAGELLAR MOTOR COMPLEX"/>
    <property type="match status" value="1"/>
</dbReference>
<dbReference type="PROSITE" id="PS51257">
    <property type="entry name" value="PROKAR_LIPOPROTEIN"/>
    <property type="match status" value="1"/>
</dbReference>
<dbReference type="InterPro" id="IPR050330">
    <property type="entry name" value="Bact_OuterMem_StrucFunc"/>
</dbReference>
<dbReference type="Proteomes" id="UP000319143">
    <property type="component" value="Unassembled WGS sequence"/>
</dbReference>
<proteinExistence type="predicted"/>
<dbReference type="EMBL" id="SJPV01000001">
    <property type="protein sequence ID" value="TWU42706.1"/>
    <property type="molecule type" value="Genomic_DNA"/>
</dbReference>
<comment type="caution">
    <text evidence="4">The sequence shown here is derived from an EMBL/GenBank/DDBJ whole genome shotgun (WGS) entry which is preliminary data.</text>
</comment>
<dbReference type="GO" id="GO:0016020">
    <property type="term" value="C:membrane"/>
    <property type="evidence" value="ECO:0007669"/>
    <property type="project" value="UniProtKB-UniRule"/>
</dbReference>
<keyword evidence="5" id="KW-1185">Reference proteome</keyword>
<keyword evidence="2" id="KW-0175">Coiled coil</keyword>
<evidence type="ECO:0000259" key="3">
    <source>
        <dbReference type="PROSITE" id="PS51123"/>
    </source>
</evidence>
<reference evidence="4 5" key="1">
    <citation type="submission" date="2019-02" db="EMBL/GenBank/DDBJ databases">
        <title>Deep-cultivation of Planctomycetes and their phenomic and genomic characterization uncovers novel biology.</title>
        <authorList>
            <person name="Wiegand S."/>
            <person name="Jogler M."/>
            <person name="Boedeker C."/>
            <person name="Pinto D."/>
            <person name="Vollmers J."/>
            <person name="Rivas-Marin E."/>
            <person name="Kohn T."/>
            <person name="Peeters S.H."/>
            <person name="Heuer A."/>
            <person name="Rast P."/>
            <person name="Oberbeckmann S."/>
            <person name="Bunk B."/>
            <person name="Jeske O."/>
            <person name="Meyerdierks A."/>
            <person name="Storesund J.E."/>
            <person name="Kallscheuer N."/>
            <person name="Luecker S."/>
            <person name="Lage O.M."/>
            <person name="Pohl T."/>
            <person name="Merkel B.J."/>
            <person name="Hornburger P."/>
            <person name="Mueller R.-W."/>
            <person name="Bruemmer F."/>
            <person name="Labrenz M."/>
            <person name="Spormann A.M."/>
            <person name="Op Den Camp H."/>
            <person name="Overmann J."/>
            <person name="Amann R."/>
            <person name="Jetten M.S.M."/>
            <person name="Mascher T."/>
            <person name="Medema M.H."/>
            <person name="Devos D.P."/>
            <person name="Kaster A.-K."/>
            <person name="Ovreas L."/>
            <person name="Rohde M."/>
            <person name="Galperin M.Y."/>
            <person name="Jogler C."/>
        </authorList>
    </citation>
    <scope>NUCLEOTIDE SEQUENCE [LARGE SCALE GENOMIC DNA]</scope>
    <source>
        <strain evidence="4 5">Poly41</strain>
    </source>
</reference>
<dbReference type="Gene3D" id="3.30.1330.60">
    <property type="entry name" value="OmpA-like domain"/>
    <property type="match status" value="1"/>
</dbReference>
<accession>A0A5C6E5J4</accession>
<keyword evidence="4" id="KW-0449">Lipoprotein</keyword>
<keyword evidence="1" id="KW-0472">Membrane</keyword>
<organism evidence="4 5">
    <name type="scientific">Novipirellula artificiosorum</name>
    <dbReference type="NCBI Taxonomy" id="2528016"/>
    <lineage>
        <taxon>Bacteria</taxon>
        <taxon>Pseudomonadati</taxon>
        <taxon>Planctomycetota</taxon>
        <taxon>Planctomycetia</taxon>
        <taxon>Pirellulales</taxon>
        <taxon>Pirellulaceae</taxon>
        <taxon>Novipirellula</taxon>
    </lineage>
</organism>
<evidence type="ECO:0000313" key="5">
    <source>
        <dbReference type="Proteomes" id="UP000319143"/>
    </source>
</evidence>
<dbReference type="Pfam" id="PF00691">
    <property type="entry name" value="OmpA"/>
    <property type="match status" value="1"/>
</dbReference>
<dbReference type="SUPFAM" id="SSF103088">
    <property type="entry name" value="OmpA-like"/>
    <property type="match status" value="1"/>
</dbReference>
<sequence>MHSRASEPNTAMPRRLCLLVTALFGGVLLGCSQNPYLASSPGGAWQVPQSVAVQPSEAQIAELNRRVQLLDDNNRQLHTQLAQSEQQSQVYRDELNLVRTQLADTTQRLESTAIAAKEAENRVRGFQASTQMRGGTSIQANTDLTQAASRLNLGGVPVERNGDVIRVIVSSDHLFQPGTIQLLPQAATTLDPIAAQLRSVFPRQRIGIEGYTDDAPLYGGQVATSHQLTAGQAASVLDLLTRRAGMPSQQLFTVAQGANNPRQPNTSAAGRAANRRIELVVYPETF</sequence>
<dbReference type="PROSITE" id="PS51123">
    <property type="entry name" value="OMPA_2"/>
    <property type="match status" value="1"/>
</dbReference>
<feature type="coiled-coil region" evidence="2">
    <location>
        <begin position="60"/>
        <end position="122"/>
    </location>
</feature>
<dbReference type="InterPro" id="IPR006665">
    <property type="entry name" value="OmpA-like"/>
</dbReference>